<evidence type="ECO:0000313" key="5">
    <source>
        <dbReference type="EMBL" id="QIK71989.1"/>
    </source>
</evidence>
<keyword evidence="2" id="KW-0238">DNA-binding</keyword>
<dbReference type="Pfam" id="PF00356">
    <property type="entry name" value="LacI"/>
    <property type="match status" value="1"/>
</dbReference>
<reference evidence="5 6" key="1">
    <citation type="submission" date="2020-03" db="EMBL/GenBank/DDBJ databases">
        <title>Propioniciclava sp. nov., isolated from Hydrophilus acuminatus.</title>
        <authorList>
            <person name="Hyun D.-W."/>
            <person name="Bae J.-W."/>
        </authorList>
    </citation>
    <scope>NUCLEOTIDE SEQUENCE [LARGE SCALE GENOMIC DNA]</scope>
    <source>
        <strain evidence="5 6">HDW11</strain>
    </source>
</reference>
<dbReference type="GO" id="GO:0000976">
    <property type="term" value="F:transcription cis-regulatory region binding"/>
    <property type="evidence" value="ECO:0007669"/>
    <property type="project" value="TreeGrafter"/>
</dbReference>
<dbReference type="InterPro" id="IPR000843">
    <property type="entry name" value="HTH_LacI"/>
</dbReference>
<accession>A0A6G7Y5K0</accession>
<protein>
    <submittedName>
        <fullName evidence="5">LacI family transcriptional regulator</fullName>
    </submittedName>
</protein>
<organism evidence="5 6">
    <name type="scientific">Propioniciclava coleopterorum</name>
    <dbReference type="NCBI Taxonomy" id="2714937"/>
    <lineage>
        <taxon>Bacteria</taxon>
        <taxon>Bacillati</taxon>
        <taxon>Actinomycetota</taxon>
        <taxon>Actinomycetes</taxon>
        <taxon>Propionibacteriales</taxon>
        <taxon>Propionibacteriaceae</taxon>
        <taxon>Propioniciclava</taxon>
    </lineage>
</organism>
<dbReference type="PROSITE" id="PS50932">
    <property type="entry name" value="HTH_LACI_2"/>
    <property type="match status" value="1"/>
</dbReference>
<name>A0A6G7Y5K0_9ACTN</name>
<keyword evidence="6" id="KW-1185">Reference proteome</keyword>
<evidence type="ECO:0000259" key="4">
    <source>
        <dbReference type="PROSITE" id="PS50932"/>
    </source>
</evidence>
<feature type="domain" description="HTH lacI-type" evidence="4">
    <location>
        <begin position="8"/>
        <end position="64"/>
    </location>
</feature>
<dbReference type="GO" id="GO:0003700">
    <property type="term" value="F:DNA-binding transcription factor activity"/>
    <property type="evidence" value="ECO:0007669"/>
    <property type="project" value="TreeGrafter"/>
</dbReference>
<dbReference type="KEGG" id="prv:G7070_06560"/>
<dbReference type="SUPFAM" id="SSF47413">
    <property type="entry name" value="lambda repressor-like DNA-binding domains"/>
    <property type="match status" value="1"/>
</dbReference>
<evidence type="ECO:0000313" key="6">
    <source>
        <dbReference type="Proteomes" id="UP000501058"/>
    </source>
</evidence>
<dbReference type="PANTHER" id="PTHR30146">
    <property type="entry name" value="LACI-RELATED TRANSCRIPTIONAL REPRESSOR"/>
    <property type="match status" value="1"/>
</dbReference>
<dbReference type="Gene3D" id="1.10.260.40">
    <property type="entry name" value="lambda repressor-like DNA-binding domains"/>
    <property type="match status" value="1"/>
</dbReference>
<sequence>MTVDTRRPTSADVARVAGVSRATVSYVLNGSTRQSIPESTRARVRAAAESLGYTPNPAARALRSGRSTVVLFVVRHTPYGSNVGLATARLAERAAERGLTLLVWQSGPGQPLAGAITHLQPRVVMSFYPLPDADLGALAAHHIPYACTAGSETMSRREDEVSALQVGYLADRGTAGSAT</sequence>
<dbReference type="AlphaFoldDB" id="A0A6G7Y5K0"/>
<dbReference type="CDD" id="cd01392">
    <property type="entry name" value="HTH_LacI"/>
    <property type="match status" value="1"/>
</dbReference>
<dbReference type="SMART" id="SM00354">
    <property type="entry name" value="HTH_LACI"/>
    <property type="match status" value="1"/>
</dbReference>
<proteinExistence type="predicted"/>
<dbReference type="Proteomes" id="UP000501058">
    <property type="component" value="Chromosome"/>
</dbReference>
<gene>
    <name evidence="5" type="ORF">G7070_06560</name>
</gene>
<keyword evidence="3" id="KW-0804">Transcription</keyword>
<evidence type="ECO:0000256" key="1">
    <source>
        <dbReference type="ARBA" id="ARBA00023015"/>
    </source>
</evidence>
<dbReference type="InterPro" id="IPR010982">
    <property type="entry name" value="Lambda_DNA-bd_dom_sf"/>
</dbReference>
<dbReference type="PANTHER" id="PTHR30146:SF153">
    <property type="entry name" value="LACTOSE OPERON REPRESSOR"/>
    <property type="match status" value="1"/>
</dbReference>
<keyword evidence="1" id="KW-0805">Transcription regulation</keyword>
<evidence type="ECO:0000256" key="2">
    <source>
        <dbReference type="ARBA" id="ARBA00023125"/>
    </source>
</evidence>
<dbReference type="EMBL" id="CP049865">
    <property type="protein sequence ID" value="QIK71989.1"/>
    <property type="molecule type" value="Genomic_DNA"/>
</dbReference>
<evidence type="ECO:0000256" key="3">
    <source>
        <dbReference type="ARBA" id="ARBA00023163"/>
    </source>
</evidence>